<proteinExistence type="predicted"/>
<evidence type="ECO:0000313" key="1">
    <source>
        <dbReference type="EMBL" id="WGV29202.1"/>
    </source>
</evidence>
<keyword evidence="1" id="KW-0614">Plasmid</keyword>
<sequence>MGNDVALTTGKLYLFRGVQLRYSHERQHPEQARYVFTDSKGQRRELRAQIVRREVQEIREFGAGLYLGQILDKKKMQQPAVKLNR</sequence>
<keyword evidence="2" id="KW-1185">Reference proteome</keyword>
<geneLocation type="plasmid" evidence="1 2">
    <name>unnamed1</name>
</geneLocation>
<dbReference type="EMBL" id="CP124544">
    <property type="protein sequence ID" value="WGV29202.1"/>
    <property type="molecule type" value="Genomic_DNA"/>
</dbReference>
<dbReference type="RefSeq" id="WP_281486395.1">
    <property type="nucleotide sequence ID" value="NZ_CP124544.1"/>
</dbReference>
<dbReference type="Proteomes" id="UP001223520">
    <property type="component" value="Plasmid unnamed1"/>
</dbReference>
<dbReference type="KEGG" id="hbq:QI031_30845"/>
<reference evidence="1 2" key="1">
    <citation type="journal article" date="2023" name="Limnol Oceanogr Lett">
        <title>Environmental adaptations by the intertidal Antarctic cyanobacterium Halotia branconii CENA392 as revealed using long-read genome sequencing.</title>
        <authorList>
            <person name="Dextro R.B."/>
            <person name="Delbaje E."/>
            <person name="Freitas P.N.N."/>
            <person name="Geraldes V."/>
            <person name="Pinto E."/>
            <person name="Long P.F."/>
            <person name="Fiore M.F."/>
        </authorList>
    </citation>
    <scope>NUCLEOTIDE SEQUENCE [LARGE SCALE GENOMIC DNA]</scope>
    <source>
        <strain evidence="1 2">CENA392</strain>
        <plasmid evidence="1 2">unnamed1</plasmid>
    </source>
</reference>
<evidence type="ECO:0000313" key="2">
    <source>
        <dbReference type="Proteomes" id="UP001223520"/>
    </source>
</evidence>
<dbReference type="AlphaFoldDB" id="A0AAJ6PCS9"/>
<gene>
    <name evidence="1" type="ORF">QI031_30845</name>
</gene>
<protein>
    <submittedName>
        <fullName evidence="1">Uncharacterized protein</fullName>
    </submittedName>
</protein>
<accession>A0AAJ6PCS9</accession>
<name>A0AAJ6PCS9_9CYAN</name>
<organism evidence="1 2">
    <name type="scientific">Halotia branconii CENA392</name>
    <dbReference type="NCBI Taxonomy" id="1539056"/>
    <lineage>
        <taxon>Bacteria</taxon>
        <taxon>Bacillati</taxon>
        <taxon>Cyanobacteriota</taxon>
        <taxon>Cyanophyceae</taxon>
        <taxon>Nostocales</taxon>
        <taxon>Nodulariaceae</taxon>
        <taxon>Halotia</taxon>
    </lineage>
</organism>